<keyword evidence="4 6" id="KW-0235">DNA replication</keyword>
<proteinExistence type="inferred from homology"/>
<evidence type="ECO:0000313" key="10">
    <source>
        <dbReference type="Proteomes" id="UP001217089"/>
    </source>
</evidence>
<evidence type="ECO:0000259" key="8">
    <source>
        <dbReference type="Pfam" id="PF24882"/>
    </source>
</evidence>
<accession>A0ABQ9EMJ7</accession>
<gene>
    <name evidence="9" type="ORF">KUTeg_017351</name>
</gene>
<comment type="caution">
    <text evidence="9">The sequence shown here is derived from an EMBL/GenBank/DDBJ whole genome shotgun (WGS) entry which is preliminary data.</text>
</comment>
<dbReference type="PANTHER" id="PTHR14052:SF0">
    <property type="entry name" value="ORIGIN RECOGNITION COMPLEX SUBUNIT 2"/>
    <property type="match status" value="1"/>
</dbReference>
<sequence length="332" mass="37917">MQILTTLTEEMLDSNDSYRSPLDQAEFIKKELEKDYRDFYIILHNIDGSMVRGDKSQNILSLLSQIPGIHVVASIDHINAMLVWDQSKCSRYNWLWYDVTTFMSYLDETSYENSLLVQQSGSLALSSMTHVMKSLTSNAKSIFLLLCKYQLERKDDNTYIDRIQNDNVILGMPLDDLYQRCREGFLVNSDLTLRAQLIEFRDHKLIKSKQSYDGIEHLLIPIDSPTLTEFVEQQDQTGSGGGIISQNSLISATTLTKSQIFLHTSNITHKFILTTHFAQSGFLTTHSDQSMFLTAHPDQSKFLTAHPDQSKFLTTHPDQSGFLTAHPDNQDF</sequence>
<dbReference type="InterPro" id="IPR007220">
    <property type="entry name" value="ORC2"/>
</dbReference>
<dbReference type="InterPro" id="IPR056772">
    <property type="entry name" value="RecA-like_ORC2"/>
</dbReference>
<dbReference type="InterPro" id="IPR056773">
    <property type="entry name" value="WHD_ORC2"/>
</dbReference>
<evidence type="ECO:0000259" key="7">
    <source>
        <dbReference type="Pfam" id="PF04084"/>
    </source>
</evidence>
<comment type="subunit">
    <text evidence="6">Component of the origin recognition complex (ORC).</text>
</comment>
<keyword evidence="5 6" id="KW-0539">Nucleus</keyword>
<evidence type="ECO:0000256" key="2">
    <source>
        <dbReference type="ARBA" id="ARBA00007421"/>
    </source>
</evidence>
<dbReference type="Pfam" id="PF04084">
    <property type="entry name" value="RecA-like_ORC2"/>
    <property type="match status" value="1"/>
</dbReference>
<protein>
    <recommendedName>
        <fullName evidence="3 6">Origin recognition complex subunit 2</fullName>
    </recommendedName>
</protein>
<evidence type="ECO:0000256" key="4">
    <source>
        <dbReference type="ARBA" id="ARBA00022705"/>
    </source>
</evidence>
<feature type="domain" description="Origin recognition complex subunit 2 winged-helix" evidence="8">
    <location>
        <begin position="167"/>
        <end position="223"/>
    </location>
</feature>
<feature type="domain" description="Origin recognition complex subunit 2 RecA-like" evidence="7">
    <location>
        <begin position="2"/>
        <end position="99"/>
    </location>
</feature>
<dbReference type="Pfam" id="PF24882">
    <property type="entry name" value="WHD_ORC2"/>
    <property type="match status" value="1"/>
</dbReference>
<evidence type="ECO:0000256" key="6">
    <source>
        <dbReference type="RuleBase" id="RU368084"/>
    </source>
</evidence>
<comment type="function">
    <text evidence="6">Component of the origin recognition complex (ORC) that binds origins of replication. DNA-binding is ATP-dependent. ORC is required to assemble the pre-replication complex necessary to initiate DNA replication.</text>
</comment>
<reference evidence="9 10" key="1">
    <citation type="submission" date="2022-12" db="EMBL/GenBank/DDBJ databases">
        <title>Chromosome-level genome of Tegillarca granosa.</title>
        <authorList>
            <person name="Kim J."/>
        </authorList>
    </citation>
    <scope>NUCLEOTIDE SEQUENCE [LARGE SCALE GENOMIC DNA]</scope>
    <source>
        <strain evidence="9">Teg-2019</strain>
        <tissue evidence="9">Adductor muscle</tissue>
    </source>
</reference>
<evidence type="ECO:0000256" key="3">
    <source>
        <dbReference type="ARBA" id="ARBA00019080"/>
    </source>
</evidence>
<dbReference type="Proteomes" id="UP001217089">
    <property type="component" value="Unassembled WGS sequence"/>
</dbReference>
<organism evidence="9 10">
    <name type="scientific">Tegillarca granosa</name>
    <name type="common">Malaysian cockle</name>
    <name type="synonym">Anadara granosa</name>
    <dbReference type="NCBI Taxonomy" id="220873"/>
    <lineage>
        <taxon>Eukaryota</taxon>
        <taxon>Metazoa</taxon>
        <taxon>Spiralia</taxon>
        <taxon>Lophotrochozoa</taxon>
        <taxon>Mollusca</taxon>
        <taxon>Bivalvia</taxon>
        <taxon>Autobranchia</taxon>
        <taxon>Pteriomorphia</taxon>
        <taxon>Arcoida</taxon>
        <taxon>Arcoidea</taxon>
        <taxon>Arcidae</taxon>
        <taxon>Tegillarca</taxon>
    </lineage>
</organism>
<evidence type="ECO:0000256" key="5">
    <source>
        <dbReference type="ARBA" id="ARBA00023242"/>
    </source>
</evidence>
<name>A0ABQ9EMJ7_TEGGR</name>
<keyword evidence="10" id="KW-1185">Reference proteome</keyword>
<evidence type="ECO:0000313" key="9">
    <source>
        <dbReference type="EMBL" id="KAJ8305096.1"/>
    </source>
</evidence>
<dbReference type="PANTHER" id="PTHR14052">
    <property type="entry name" value="ORIGIN RECOGNITION COMPLEX SUBUNIT 2"/>
    <property type="match status" value="1"/>
</dbReference>
<comment type="subcellular location">
    <subcellularLocation>
        <location evidence="1 6">Nucleus</location>
    </subcellularLocation>
</comment>
<dbReference type="EMBL" id="JARBDR010000874">
    <property type="protein sequence ID" value="KAJ8305096.1"/>
    <property type="molecule type" value="Genomic_DNA"/>
</dbReference>
<comment type="similarity">
    <text evidence="2 6">Belongs to the ORC2 family.</text>
</comment>
<evidence type="ECO:0000256" key="1">
    <source>
        <dbReference type="ARBA" id="ARBA00004123"/>
    </source>
</evidence>